<dbReference type="Proteomes" id="UP000694402">
    <property type="component" value="Unassembled WGS sequence"/>
</dbReference>
<reference evidence="2" key="2">
    <citation type="submission" date="2025-09" db="UniProtKB">
        <authorList>
            <consortium name="Ensembl"/>
        </authorList>
    </citation>
    <scope>IDENTIFICATION</scope>
</reference>
<dbReference type="GeneTree" id="ENSGT00940000156734"/>
<evidence type="ECO:0000259" key="1">
    <source>
        <dbReference type="Pfam" id="PF02165"/>
    </source>
</evidence>
<protein>
    <recommendedName>
        <fullName evidence="1">Wilm's tumour protein N-terminal domain-containing protein</fullName>
    </recommendedName>
</protein>
<keyword evidence="3" id="KW-1185">Reference proteome</keyword>
<feature type="domain" description="Wilm's tumour protein N-terminal" evidence="1">
    <location>
        <begin position="13"/>
        <end position="195"/>
    </location>
</feature>
<dbReference type="GO" id="GO:0003677">
    <property type="term" value="F:DNA binding"/>
    <property type="evidence" value="ECO:0007669"/>
    <property type="project" value="UniProtKB-KW"/>
</dbReference>
<evidence type="ECO:0000313" key="2">
    <source>
        <dbReference type="Ensembl" id="ENSOTSP00005036134.2"/>
    </source>
</evidence>
<dbReference type="AlphaFoldDB" id="A0A8C8FM79"/>
<accession>A0A8C8FM79</accession>
<proteinExistence type="predicted"/>
<dbReference type="InterPro" id="IPR000976">
    <property type="entry name" value="Wilms_tumour_N"/>
</dbReference>
<dbReference type="Pfam" id="PF02165">
    <property type="entry name" value="WT1"/>
    <property type="match status" value="1"/>
</dbReference>
<organism evidence="2 3">
    <name type="scientific">Oncorhynchus tshawytscha</name>
    <name type="common">Chinook salmon</name>
    <name type="synonym">Salmo tshawytscha</name>
    <dbReference type="NCBI Taxonomy" id="74940"/>
    <lineage>
        <taxon>Eukaryota</taxon>
        <taxon>Metazoa</taxon>
        <taxon>Chordata</taxon>
        <taxon>Craniata</taxon>
        <taxon>Vertebrata</taxon>
        <taxon>Euteleostomi</taxon>
        <taxon>Actinopterygii</taxon>
        <taxon>Neopterygii</taxon>
        <taxon>Teleostei</taxon>
        <taxon>Protacanthopterygii</taxon>
        <taxon>Salmoniformes</taxon>
        <taxon>Salmonidae</taxon>
        <taxon>Salmoninae</taxon>
        <taxon>Oncorhynchus</taxon>
    </lineage>
</organism>
<sequence>MMLTEPYGLMGSMGSEVRDLSSLLPPVPSVPSLPVSSGGCGLPVGGAPQWAPYLDLHPGSPYGSLPSHHSLIKQEPGWGSTDPLEDPHCGLGAFTLHFSGQFTGTSPCRVGAFGEPAPSQSRVFPNGAYLPGCVDSPPTHRNQGYGTVGLDGAPSYGHTPSHHSPQFSSHSFKHEDILSPPTTMVCACFSICVCVQHVKVNLTNNEDSEVSARLVRKPPRGYRAINDYHPSSLPVSPQPLSLFLTPPLAMLLFKAVYVFFSFWSNEYTGSGDDKETAL</sequence>
<dbReference type="GO" id="GO:0005634">
    <property type="term" value="C:nucleus"/>
    <property type="evidence" value="ECO:0007669"/>
    <property type="project" value="UniProtKB-SubCell"/>
</dbReference>
<reference evidence="2" key="1">
    <citation type="submission" date="2025-08" db="UniProtKB">
        <authorList>
            <consortium name="Ensembl"/>
        </authorList>
    </citation>
    <scope>IDENTIFICATION</scope>
</reference>
<dbReference type="Ensembl" id="ENSOTST00005039241.2">
    <property type="protein sequence ID" value="ENSOTSP00005036134.2"/>
    <property type="gene ID" value="ENSOTSG00005017025.2"/>
</dbReference>
<gene>
    <name evidence="2" type="primary">C1QTNF5</name>
</gene>
<dbReference type="GO" id="GO:0006355">
    <property type="term" value="P:regulation of DNA-templated transcription"/>
    <property type="evidence" value="ECO:0007669"/>
    <property type="project" value="InterPro"/>
</dbReference>
<name>A0A8C8FM79_ONCTS</name>
<dbReference type="GO" id="GO:0005737">
    <property type="term" value="C:cytoplasm"/>
    <property type="evidence" value="ECO:0007669"/>
    <property type="project" value="UniProtKB-SubCell"/>
</dbReference>
<evidence type="ECO:0000313" key="3">
    <source>
        <dbReference type="Proteomes" id="UP000694402"/>
    </source>
</evidence>